<dbReference type="EMBL" id="BMCU01000002">
    <property type="protein sequence ID" value="GGG09659.1"/>
    <property type="molecule type" value="Genomic_DNA"/>
</dbReference>
<evidence type="ECO:0000313" key="2">
    <source>
        <dbReference type="Proteomes" id="UP000654257"/>
    </source>
</evidence>
<protein>
    <submittedName>
        <fullName evidence="1">Uncharacterized protein</fullName>
    </submittedName>
</protein>
<dbReference type="AlphaFoldDB" id="A0A917FWV3"/>
<dbReference type="RefSeq" id="WP_188545049.1">
    <property type="nucleotide sequence ID" value="NZ_BMCU01000002.1"/>
</dbReference>
<comment type="caution">
    <text evidence="1">The sequence shown here is derived from an EMBL/GenBank/DDBJ whole genome shotgun (WGS) entry which is preliminary data.</text>
</comment>
<name>A0A917FWV3_9NOCA</name>
<reference evidence="1" key="2">
    <citation type="submission" date="2020-09" db="EMBL/GenBank/DDBJ databases">
        <authorList>
            <person name="Sun Q."/>
            <person name="Sedlacek I."/>
        </authorList>
    </citation>
    <scope>NUCLEOTIDE SEQUENCE</scope>
    <source>
        <strain evidence="1">CCM 7905</strain>
    </source>
</reference>
<sequence length="205" mass="21386">MDNALLDSTRRALHAVAERLIAGPQYAQSGTIRLAVSPRGFGGVSSSTSVDGTDLVTSSGRTPISGSIASTAAAAGIRAVAPSLYEPTAELGDDDALELDPECATLIANWLEQGDRALRAFAPDETPVLWPEHFDLAVSVGEVTFGVSPGDASSPRPYAYVSPWTPRTGSFWNASFGAARSIDEVGEKGALADFFQRGRAKAASD</sequence>
<keyword evidence="2" id="KW-1185">Reference proteome</keyword>
<proteinExistence type="predicted"/>
<reference evidence="1" key="1">
    <citation type="journal article" date="2014" name="Int. J. Syst. Evol. Microbiol.">
        <title>Complete genome sequence of Corynebacterium casei LMG S-19264T (=DSM 44701T), isolated from a smear-ripened cheese.</title>
        <authorList>
            <consortium name="US DOE Joint Genome Institute (JGI-PGF)"/>
            <person name="Walter F."/>
            <person name="Albersmeier A."/>
            <person name="Kalinowski J."/>
            <person name="Ruckert C."/>
        </authorList>
    </citation>
    <scope>NUCLEOTIDE SEQUENCE</scope>
    <source>
        <strain evidence="1">CCM 7905</strain>
    </source>
</reference>
<accession>A0A917FWV3</accession>
<evidence type="ECO:0000313" key="1">
    <source>
        <dbReference type="EMBL" id="GGG09659.1"/>
    </source>
</evidence>
<organism evidence="1 2">
    <name type="scientific">Rhodococcoides trifolii</name>
    <dbReference type="NCBI Taxonomy" id="908250"/>
    <lineage>
        <taxon>Bacteria</taxon>
        <taxon>Bacillati</taxon>
        <taxon>Actinomycetota</taxon>
        <taxon>Actinomycetes</taxon>
        <taxon>Mycobacteriales</taxon>
        <taxon>Nocardiaceae</taxon>
        <taxon>Rhodococcoides</taxon>
    </lineage>
</organism>
<dbReference type="Proteomes" id="UP000654257">
    <property type="component" value="Unassembled WGS sequence"/>
</dbReference>
<gene>
    <name evidence="1" type="ORF">GCM10007304_24680</name>
</gene>